<keyword evidence="3" id="KW-0732">Signal</keyword>
<evidence type="ECO:0000313" key="4">
    <source>
        <dbReference type="EMBL" id="WGW12884.1"/>
    </source>
</evidence>
<keyword evidence="5" id="KW-1185">Reference proteome</keyword>
<protein>
    <submittedName>
        <fullName evidence="4">Extracellular solute-binding protein</fullName>
    </submittedName>
</protein>
<dbReference type="InterPro" id="IPR050490">
    <property type="entry name" value="Bact_solute-bd_prot1"/>
</dbReference>
<comment type="similarity">
    <text evidence="1">Belongs to the bacterial solute-binding protein 1 family.</text>
</comment>
<dbReference type="Proteomes" id="UP001209083">
    <property type="component" value="Chromosome"/>
</dbReference>
<dbReference type="PANTHER" id="PTHR43649">
    <property type="entry name" value="ARABINOSE-BINDING PROTEIN-RELATED"/>
    <property type="match status" value="1"/>
</dbReference>
<sequence>MSLIRGLTWDHPRAVDSIHAASSAYSALNPGTTFEWTARPLHEFEDVPLDDLASGFDVLAIDHPFVGDAAASGALTSLSALLGAEKLRSRADAYIGRSYASYEREGELWALPVDAACMVAAVRLDDAPAAGLPERWDDVVPFIRELGKDRTVIAANPTHLWGTFLSLCEAHNAGTVPDLATGPSWWRTGGICDEVAVPALELMREIVIASATRSLHLDPVAVLDELAGDGPGVYTPLVFMYSTYSLRRDGRGAVSFHAAPAVGEQPTGTLTGGVGLAVSGRSACRNEAADFILFATSEHVQRGIYAEAGGQPASTAAWLDGAVNERAGGLYRNTASTMELSFLRPRRAGYPAYQRAAAHALHDLFEQGRSAQHIVSTLNRMWADVASH</sequence>
<organism evidence="4 5">
    <name type="scientific">Saxibacter everestensis</name>
    <dbReference type="NCBI Taxonomy" id="2909229"/>
    <lineage>
        <taxon>Bacteria</taxon>
        <taxon>Bacillati</taxon>
        <taxon>Actinomycetota</taxon>
        <taxon>Actinomycetes</taxon>
        <taxon>Micrococcales</taxon>
        <taxon>Brevibacteriaceae</taxon>
        <taxon>Saxibacter</taxon>
    </lineage>
</organism>
<proteinExistence type="inferred from homology"/>
<name>A0ABY8QWX2_9MICO</name>
<dbReference type="EMBL" id="CP090958">
    <property type="protein sequence ID" value="WGW12884.1"/>
    <property type="molecule type" value="Genomic_DNA"/>
</dbReference>
<dbReference type="Gene3D" id="3.40.190.10">
    <property type="entry name" value="Periplasmic binding protein-like II"/>
    <property type="match status" value="2"/>
</dbReference>
<accession>A0ABY8QWX2</accession>
<evidence type="ECO:0000256" key="2">
    <source>
        <dbReference type="ARBA" id="ARBA00022448"/>
    </source>
</evidence>
<gene>
    <name evidence="4" type="ORF">LWF01_03670</name>
</gene>
<keyword evidence="2" id="KW-0813">Transport</keyword>
<dbReference type="RefSeq" id="WP_349639690.1">
    <property type="nucleotide sequence ID" value="NZ_CP090958.1"/>
</dbReference>
<dbReference type="SUPFAM" id="SSF53850">
    <property type="entry name" value="Periplasmic binding protein-like II"/>
    <property type="match status" value="1"/>
</dbReference>
<reference evidence="4 5" key="1">
    <citation type="submission" date="2023-05" db="EMBL/GenBank/DDBJ databases">
        <title>Lithophilousrod everest ZFBP1038 complete genpme.</title>
        <authorList>
            <person name="Tian M."/>
        </authorList>
    </citation>
    <scope>NUCLEOTIDE SEQUENCE [LARGE SCALE GENOMIC DNA]</scope>
    <source>
        <strain evidence="4 5">ZFBP1038</strain>
    </source>
</reference>
<evidence type="ECO:0000313" key="5">
    <source>
        <dbReference type="Proteomes" id="UP001209083"/>
    </source>
</evidence>
<evidence type="ECO:0000256" key="1">
    <source>
        <dbReference type="ARBA" id="ARBA00008520"/>
    </source>
</evidence>
<evidence type="ECO:0000256" key="3">
    <source>
        <dbReference type="ARBA" id="ARBA00022729"/>
    </source>
</evidence>
<dbReference type="PANTHER" id="PTHR43649:SF34">
    <property type="entry name" value="ABC TRANSPORTER PERIPLASMIC-BINDING PROTEIN YCJN-RELATED"/>
    <property type="match status" value="1"/>
</dbReference>